<dbReference type="PANTHER" id="PTHR43289">
    <property type="entry name" value="MITOGEN-ACTIVATED PROTEIN KINASE KINASE KINASE 20-RELATED"/>
    <property type="match status" value="1"/>
</dbReference>
<keyword evidence="3 9" id="KW-0418">Kinase</keyword>
<organism evidence="9 10">
    <name type="scientific">Roseibacillus ishigakijimensis</name>
    <dbReference type="NCBI Taxonomy" id="454146"/>
    <lineage>
        <taxon>Bacteria</taxon>
        <taxon>Pseudomonadati</taxon>
        <taxon>Verrucomicrobiota</taxon>
        <taxon>Verrucomicrobiia</taxon>
        <taxon>Verrucomicrobiales</taxon>
        <taxon>Verrucomicrobiaceae</taxon>
        <taxon>Roseibacillus</taxon>
    </lineage>
</organism>
<dbReference type="Proteomes" id="UP000604083">
    <property type="component" value="Unassembled WGS sequence"/>
</dbReference>
<dbReference type="EMBL" id="JAENIO010000018">
    <property type="protein sequence ID" value="MBK1834134.1"/>
    <property type="molecule type" value="Genomic_DNA"/>
</dbReference>
<reference evidence="9" key="1">
    <citation type="submission" date="2021-01" db="EMBL/GenBank/DDBJ databases">
        <title>Modified the classification status of verrucomicrobia.</title>
        <authorList>
            <person name="Feng X."/>
        </authorList>
    </citation>
    <scope>NUCLEOTIDE SEQUENCE</scope>
    <source>
        <strain evidence="9">KCTC 12986</strain>
    </source>
</reference>
<dbReference type="Gene3D" id="1.10.510.10">
    <property type="entry name" value="Transferase(Phosphotransferase) domain 1"/>
    <property type="match status" value="1"/>
</dbReference>
<evidence type="ECO:0000256" key="6">
    <source>
        <dbReference type="SAM" id="Phobius"/>
    </source>
</evidence>
<evidence type="ECO:0000256" key="1">
    <source>
        <dbReference type="ARBA" id="ARBA00022679"/>
    </source>
</evidence>
<dbReference type="InterPro" id="IPR001304">
    <property type="entry name" value="C-type_lectin-like"/>
</dbReference>
<dbReference type="InterPro" id="IPR011009">
    <property type="entry name" value="Kinase-like_dom_sf"/>
</dbReference>
<feature type="compositionally biased region" description="Basic and acidic residues" evidence="5">
    <location>
        <begin position="368"/>
        <end position="378"/>
    </location>
</feature>
<feature type="region of interest" description="Disordered" evidence="5">
    <location>
        <begin position="368"/>
        <end position="411"/>
    </location>
</feature>
<feature type="transmembrane region" description="Helical" evidence="6">
    <location>
        <begin position="325"/>
        <end position="346"/>
    </location>
</feature>
<feature type="compositionally biased region" description="Polar residues" evidence="5">
    <location>
        <begin position="381"/>
        <end position="392"/>
    </location>
</feature>
<evidence type="ECO:0000256" key="5">
    <source>
        <dbReference type="SAM" id="MobiDB-lite"/>
    </source>
</evidence>
<keyword evidence="10" id="KW-1185">Reference proteome</keyword>
<keyword evidence="6" id="KW-0812">Transmembrane</keyword>
<evidence type="ECO:0000256" key="4">
    <source>
        <dbReference type="ARBA" id="ARBA00022840"/>
    </source>
</evidence>
<dbReference type="PROSITE" id="PS50041">
    <property type="entry name" value="C_TYPE_LECTIN_2"/>
    <property type="match status" value="1"/>
</dbReference>
<dbReference type="PROSITE" id="PS50011">
    <property type="entry name" value="PROTEIN_KINASE_DOM"/>
    <property type="match status" value="1"/>
</dbReference>
<dbReference type="AlphaFoldDB" id="A0A934RMI9"/>
<dbReference type="SMART" id="SM00034">
    <property type="entry name" value="CLECT"/>
    <property type="match status" value="2"/>
</dbReference>
<dbReference type="SMART" id="SM00220">
    <property type="entry name" value="S_TKc"/>
    <property type="match status" value="1"/>
</dbReference>
<dbReference type="SUPFAM" id="SSF56112">
    <property type="entry name" value="Protein kinase-like (PK-like)"/>
    <property type="match status" value="1"/>
</dbReference>
<dbReference type="SUPFAM" id="SSF56436">
    <property type="entry name" value="C-type lectin-like"/>
    <property type="match status" value="2"/>
</dbReference>
<keyword evidence="6" id="KW-1133">Transmembrane helix</keyword>
<dbReference type="CDD" id="cd00037">
    <property type="entry name" value="CLECT"/>
    <property type="match status" value="2"/>
</dbReference>
<evidence type="ECO:0000313" key="9">
    <source>
        <dbReference type="EMBL" id="MBK1834134.1"/>
    </source>
</evidence>
<dbReference type="GO" id="GO:0005524">
    <property type="term" value="F:ATP binding"/>
    <property type="evidence" value="ECO:0007669"/>
    <property type="project" value="UniProtKB-KW"/>
</dbReference>
<evidence type="ECO:0000256" key="3">
    <source>
        <dbReference type="ARBA" id="ARBA00022777"/>
    </source>
</evidence>
<dbReference type="InterPro" id="IPR000719">
    <property type="entry name" value="Prot_kinase_dom"/>
</dbReference>
<name>A0A934RMI9_9BACT</name>
<feature type="domain" description="Protein kinase" evidence="7">
    <location>
        <begin position="23"/>
        <end position="266"/>
    </location>
</feature>
<keyword evidence="4" id="KW-0067">ATP-binding</keyword>
<evidence type="ECO:0000259" key="7">
    <source>
        <dbReference type="PROSITE" id="PS50011"/>
    </source>
</evidence>
<dbReference type="PANTHER" id="PTHR43289:SF6">
    <property type="entry name" value="SERINE_THREONINE-PROTEIN KINASE NEKL-3"/>
    <property type="match status" value="1"/>
</dbReference>
<dbReference type="CDD" id="cd14014">
    <property type="entry name" value="STKc_PknB_like"/>
    <property type="match status" value="1"/>
</dbReference>
<dbReference type="Gene3D" id="3.10.100.10">
    <property type="entry name" value="Mannose-Binding Protein A, subunit A"/>
    <property type="match status" value="2"/>
</dbReference>
<comment type="caution">
    <text evidence="9">The sequence shown here is derived from an EMBL/GenBank/DDBJ whole genome shotgun (WGS) entry which is preliminary data.</text>
</comment>
<dbReference type="PROSITE" id="PS00108">
    <property type="entry name" value="PROTEIN_KINASE_ST"/>
    <property type="match status" value="1"/>
</dbReference>
<dbReference type="InterPro" id="IPR008271">
    <property type="entry name" value="Ser/Thr_kinase_AS"/>
</dbReference>
<sequence>MSEDNPTFEVLPAEEVEQLLPAYSQLSFLAQGGMAAVYRGVQTSLDRPVAIKLLPREFGTSESFRLRFVAEGKAMAKLNHPNLVGIFDFGEVDGLLYLVMEYVEGKTLYHDTYGTQVDEYRALEICAKVADGLAHAHEHGILHRDIKPANVLLNAEGEPKLGDFGLAEEEERAEGDDLVFGTPGYTSPEVMANPAAADEKADIYAIGVMLYELLTTQLPTDPYQAPSRVVQSDPRIDPIIAKAIQPDPTYRHATARELAEHLHSVLASMKAAPRRRLATGSPSASPAAVKVATGGARPLVTQAGPAAALPPRTPPRKKSQTDFVLLRNMLIIIGLCVAIFGAWTALKQKETLTAKDKTKNEELKKLEARKKEAARRAEANPNGSLNGGTITTPPVAKEEAPAPAEPDPLAGLSPAEQLAALKDRLAAGDHSKFPEGTRQRGASHYFLVEEPLSWYQAIDYAEQHGGHLAIAANQDDLRWLSSHLPDGKNSWLGAGAIARNDWAWQDQEIPFSLEKPRTSTGTALMVNAVTVLWARQPAEAQPFFIQWDEGDKEPLRATELATIAQTLESNKPVWPAGTVSSLGKRYLILAQATSLAEALAQAEQAGGTLAAASDEIEGNFLRQITSQSGLSHLWLGAQYREGNWQWLTGEPWEFAQWKEGFPKEDPELAGLLVTPEGWQNEHPGEPVGGFIIEWSKDAEGLSAHDLAPSAPSEMTVLKSKAVEMLQENRRAHLKRIADNVTAQGMSLRQWLRNIPKEEATTLAGRYEAYQTTLDQAAPYLPDPAEVTGLPAEAMKILHRHHQQQKDYLASFHQEADVIRAAYLKRAQAEHQKLTERGLNSRLATLEEEMAAAGTDGESFVAHILGE</sequence>
<evidence type="ECO:0000259" key="8">
    <source>
        <dbReference type="PROSITE" id="PS50041"/>
    </source>
</evidence>
<feature type="domain" description="C-type lectin" evidence="8">
    <location>
        <begin position="596"/>
        <end position="682"/>
    </location>
</feature>
<accession>A0A934RMI9</accession>
<dbReference type="InterPro" id="IPR016187">
    <property type="entry name" value="CTDL_fold"/>
</dbReference>
<proteinExistence type="predicted"/>
<dbReference type="InterPro" id="IPR016186">
    <property type="entry name" value="C-type_lectin-like/link_sf"/>
</dbReference>
<protein>
    <submittedName>
        <fullName evidence="9">Protein kinase</fullName>
    </submittedName>
</protein>
<keyword evidence="6" id="KW-0472">Membrane</keyword>
<keyword evidence="1" id="KW-0808">Transferase</keyword>
<evidence type="ECO:0000313" key="10">
    <source>
        <dbReference type="Proteomes" id="UP000604083"/>
    </source>
</evidence>
<dbReference type="Gene3D" id="3.30.200.20">
    <property type="entry name" value="Phosphorylase Kinase, domain 1"/>
    <property type="match status" value="1"/>
</dbReference>
<evidence type="ECO:0000256" key="2">
    <source>
        <dbReference type="ARBA" id="ARBA00022741"/>
    </source>
</evidence>
<dbReference type="GO" id="GO:0004674">
    <property type="term" value="F:protein serine/threonine kinase activity"/>
    <property type="evidence" value="ECO:0007669"/>
    <property type="project" value="TreeGrafter"/>
</dbReference>
<gene>
    <name evidence="9" type="ORF">JIN78_08680</name>
</gene>
<dbReference type="Pfam" id="PF00069">
    <property type="entry name" value="Pkinase"/>
    <property type="match status" value="1"/>
</dbReference>
<keyword evidence="2" id="KW-0547">Nucleotide-binding</keyword>
<dbReference type="RefSeq" id="WP_200391568.1">
    <property type="nucleotide sequence ID" value="NZ_JAENIO010000018.1"/>
</dbReference>